<dbReference type="PANTHER" id="PTHR24346">
    <property type="entry name" value="MAP/MICROTUBULE AFFINITY-REGULATING KINASE"/>
    <property type="match status" value="1"/>
</dbReference>
<gene>
    <name evidence="9" type="ORF">TRFO_29326</name>
</gene>
<dbReference type="InterPro" id="IPR017441">
    <property type="entry name" value="Protein_kinase_ATP_BS"/>
</dbReference>
<evidence type="ECO:0000256" key="3">
    <source>
        <dbReference type="ARBA" id="ARBA00022840"/>
    </source>
</evidence>
<protein>
    <recommendedName>
        <fullName evidence="1">non-specific serine/threonine protein kinase</fullName>
        <ecNumber evidence="1">2.7.11.1</ecNumber>
    </recommendedName>
</protein>
<feature type="binding site" evidence="6">
    <location>
        <position position="42"/>
    </location>
    <ligand>
        <name>ATP</name>
        <dbReference type="ChEBI" id="CHEBI:30616"/>
    </ligand>
</feature>
<dbReference type="RefSeq" id="XP_068356428.1">
    <property type="nucleotide sequence ID" value="XM_068506719.1"/>
</dbReference>
<dbReference type="GO" id="GO:0005737">
    <property type="term" value="C:cytoplasm"/>
    <property type="evidence" value="ECO:0007669"/>
    <property type="project" value="TreeGrafter"/>
</dbReference>
<dbReference type="SMART" id="SM00220">
    <property type="entry name" value="S_TKc"/>
    <property type="match status" value="1"/>
</dbReference>
<dbReference type="EC" id="2.7.11.1" evidence="1"/>
<feature type="compositionally biased region" description="Pro residues" evidence="7">
    <location>
        <begin position="452"/>
        <end position="466"/>
    </location>
</feature>
<dbReference type="Gene3D" id="1.10.510.10">
    <property type="entry name" value="Transferase(Phosphotransferase) domain 1"/>
    <property type="match status" value="1"/>
</dbReference>
<dbReference type="InterPro" id="IPR000719">
    <property type="entry name" value="Prot_kinase_dom"/>
</dbReference>
<dbReference type="EMBL" id="MLAK01000832">
    <property type="protein sequence ID" value="OHT03292.1"/>
    <property type="molecule type" value="Genomic_DNA"/>
</dbReference>
<comment type="catalytic activity">
    <reaction evidence="5">
        <text>L-seryl-[protein] + ATP = O-phospho-L-seryl-[protein] + ADP + H(+)</text>
        <dbReference type="Rhea" id="RHEA:17989"/>
        <dbReference type="Rhea" id="RHEA-COMP:9863"/>
        <dbReference type="Rhea" id="RHEA-COMP:11604"/>
        <dbReference type="ChEBI" id="CHEBI:15378"/>
        <dbReference type="ChEBI" id="CHEBI:29999"/>
        <dbReference type="ChEBI" id="CHEBI:30616"/>
        <dbReference type="ChEBI" id="CHEBI:83421"/>
        <dbReference type="ChEBI" id="CHEBI:456216"/>
        <dbReference type="EC" id="2.7.11.1"/>
    </reaction>
</comment>
<dbReference type="PANTHER" id="PTHR24346:SF30">
    <property type="entry name" value="MATERNAL EMBRYONIC LEUCINE ZIPPER KINASE"/>
    <property type="match status" value="1"/>
</dbReference>
<dbReference type="PROSITE" id="PS50011">
    <property type="entry name" value="PROTEIN_KINASE_DOM"/>
    <property type="match status" value="1"/>
</dbReference>
<evidence type="ECO:0000313" key="9">
    <source>
        <dbReference type="EMBL" id="OHT03292.1"/>
    </source>
</evidence>
<name>A0A1J4K0M1_9EUKA</name>
<evidence type="ECO:0000313" key="10">
    <source>
        <dbReference type="Proteomes" id="UP000179807"/>
    </source>
</evidence>
<keyword evidence="9" id="KW-0808">Transferase</keyword>
<dbReference type="InterPro" id="IPR011009">
    <property type="entry name" value="Kinase-like_dom_sf"/>
</dbReference>
<dbReference type="CDD" id="cd14003">
    <property type="entry name" value="STKc_AMPK-like"/>
    <property type="match status" value="1"/>
</dbReference>
<dbReference type="GO" id="GO:0005524">
    <property type="term" value="F:ATP binding"/>
    <property type="evidence" value="ECO:0007669"/>
    <property type="project" value="UniProtKB-UniRule"/>
</dbReference>
<dbReference type="GO" id="GO:0035556">
    <property type="term" value="P:intracellular signal transduction"/>
    <property type="evidence" value="ECO:0007669"/>
    <property type="project" value="TreeGrafter"/>
</dbReference>
<proteinExistence type="predicted"/>
<dbReference type="Proteomes" id="UP000179807">
    <property type="component" value="Unassembled WGS sequence"/>
</dbReference>
<keyword evidence="3 6" id="KW-0067">ATP-binding</keyword>
<evidence type="ECO:0000256" key="4">
    <source>
        <dbReference type="ARBA" id="ARBA00047899"/>
    </source>
</evidence>
<comment type="caution">
    <text evidence="9">The sequence shown here is derived from an EMBL/GenBank/DDBJ whole genome shotgun (WGS) entry which is preliminary data.</text>
</comment>
<evidence type="ECO:0000259" key="8">
    <source>
        <dbReference type="PROSITE" id="PS50011"/>
    </source>
</evidence>
<reference evidence="9" key="1">
    <citation type="submission" date="2016-10" db="EMBL/GenBank/DDBJ databases">
        <authorList>
            <person name="Benchimol M."/>
            <person name="Almeida L.G."/>
            <person name="Vasconcelos A.T."/>
            <person name="Perreira-Neves A."/>
            <person name="Rosa I.A."/>
            <person name="Tasca T."/>
            <person name="Bogo M.R."/>
            <person name="de Souza W."/>
        </authorList>
    </citation>
    <scope>NUCLEOTIDE SEQUENCE [LARGE SCALE GENOMIC DNA]</scope>
    <source>
        <strain evidence="9">K</strain>
    </source>
</reference>
<comment type="catalytic activity">
    <reaction evidence="4">
        <text>L-threonyl-[protein] + ATP = O-phospho-L-threonyl-[protein] + ADP + H(+)</text>
        <dbReference type="Rhea" id="RHEA:46608"/>
        <dbReference type="Rhea" id="RHEA-COMP:11060"/>
        <dbReference type="Rhea" id="RHEA-COMP:11605"/>
        <dbReference type="ChEBI" id="CHEBI:15378"/>
        <dbReference type="ChEBI" id="CHEBI:30013"/>
        <dbReference type="ChEBI" id="CHEBI:30616"/>
        <dbReference type="ChEBI" id="CHEBI:61977"/>
        <dbReference type="ChEBI" id="CHEBI:456216"/>
        <dbReference type="EC" id="2.7.11.1"/>
    </reaction>
</comment>
<dbReference type="FunFam" id="1.10.510.10:FF:000592">
    <property type="entry name" value="CAMK family protein kinase"/>
    <property type="match status" value="1"/>
</dbReference>
<dbReference type="GeneID" id="94841423"/>
<dbReference type="GO" id="GO:0004674">
    <property type="term" value="F:protein serine/threonine kinase activity"/>
    <property type="evidence" value="ECO:0007669"/>
    <property type="project" value="UniProtKB-EC"/>
</dbReference>
<feature type="domain" description="Protein kinase" evidence="8">
    <location>
        <begin position="13"/>
        <end position="279"/>
    </location>
</feature>
<dbReference type="AlphaFoldDB" id="A0A1J4K0M1"/>
<organism evidence="9 10">
    <name type="scientific">Tritrichomonas foetus</name>
    <dbReference type="NCBI Taxonomy" id="1144522"/>
    <lineage>
        <taxon>Eukaryota</taxon>
        <taxon>Metamonada</taxon>
        <taxon>Parabasalia</taxon>
        <taxon>Tritrichomonadida</taxon>
        <taxon>Tritrichomonadidae</taxon>
        <taxon>Tritrichomonas</taxon>
    </lineage>
</organism>
<evidence type="ECO:0000256" key="2">
    <source>
        <dbReference type="ARBA" id="ARBA00022741"/>
    </source>
</evidence>
<feature type="region of interest" description="Disordered" evidence="7">
    <location>
        <begin position="436"/>
        <end position="470"/>
    </location>
</feature>
<evidence type="ECO:0000256" key="1">
    <source>
        <dbReference type="ARBA" id="ARBA00012513"/>
    </source>
</evidence>
<keyword evidence="2 6" id="KW-0547">Nucleotide-binding</keyword>
<dbReference type="Pfam" id="PF00069">
    <property type="entry name" value="Pkinase"/>
    <property type="match status" value="1"/>
</dbReference>
<evidence type="ECO:0000256" key="7">
    <source>
        <dbReference type="SAM" id="MobiDB-lite"/>
    </source>
</evidence>
<sequence>MSIASIPKEVGDYKLIKQIGKGHFASVWKAENTIAKQIVAVKVIECSSIDLANDQPASNSCQIDEESRNRFIREVNIIKKMDHPFICKLFDVIEKDNYTYLIMEYLENGTMLNYINSRGRICETQARRYFTQLLSALEYIHNERKTAHRDLKAENILLDKYHNIRLIDFGLSNTFTDSKPELNTTCGSPAYTSPEMIRGKPYTKIADVWSAGVLLYAMVTGTLPFDDGDIQRLLKKIAFIEPLYPSYLSPQLVDLLKKMLSKNPNERISLTGVREHSWFSQSEYLQLANLKFSMDNQWQSNIIDKEIVDELQKLGVETTKLQHSLFMNEYNSITAIYSIDRRLKITEKINDMMKTLNDPLTAMKDDASEGDSKSIISVVVKPRSRPQICRSPVQRTTRLMSMNIANGVNSDFDRENNYKFKTPQQLGKSRRLKYGRRECEEEEQKEMNRPFGTPPTPRRGPKPPTPTKMRVPMKYRFSANLTSVPMYGMT</sequence>
<accession>A0A1J4K0M1</accession>
<dbReference type="VEuPathDB" id="TrichDB:TRFO_29326"/>
<dbReference type="SUPFAM" id="SSF56112">
    <property type="entry name" value="Protein kinase-like (PK-like)"/>
    <property type="match status" value="1"/>
</dbReference>
<evidence type="ECO:0000256" key="6">
    <source>
        <dbReference type="PROSITE-ProRule" id="PRU10141"/>
    </source>
</evidence>
<dbReference type="PROSITE" id="PS00107">
    <property type="entry name" value="PROTEIN_KINASE_ATP"/>
    <property type="match status" value="1"/>
</dbReference>
<evidence type="ECO:0000256" key="5">
    <source>
        <dbReference type="ARBA" id="ARBA00048679"/>
    </source>
</evidence>
<keyword evidence="10" id="KW-1185">Reference proteome</keyword>
<keyword evidence="9" id="KW-0418">Kinase</keyword>